<comment type="similarity">
    <text evidence="2 8">Belongs to the 4-toluene sulfonate uptake permease (TSUP) (TC 2.A.102) family.</text>
</comment>
<sequence length="251" mass="27660">MLLDTLPTLTTSDWLWLMFSAIMIGGAKAGLRGLGMLAVPIMAAIFGGMVSAGLVLPMLIVADVFAVLYYNRDADWSYIWKLLPAAMAGVLIGLFVGLYINDDTFKVVMGIIVIGGLILMVAQERKALPQAITQSYVFGALFGLLGGFSTMIGNAAGPVMAVYLLAVGLPKNNFIGTGAWYFLIINLFKFPFHLWVWKTISWESLKINLFAVPAIALGIWLGIIVIRHLPEKEFRYFVIIMTFIAALRLFW</sequence>
<dbReference type="RefSeq" id="WP_099150160.1">
    <property type="nucleotide sequence ID" value="NZ_PDUD01000018.1"/>
</dbReference>
<feature type="transmembrane region" description="Helical" evidence="8">
    <location>
        <begin position="107"/>
        <end position="124"/>
    </location>
</feature>
<evidence type="ECO:0000256" key="6">
    <source>
        <dbReference type="ARBA" id="ARBA00022989"/>
    </source>
</evidence>
<evidence type="ECO:0000256" key="1">
    <source>
        <dbReference type="ARBA" id="ARBA00004651"/>
    </source>
</evidence>
<feature type="transmembrane region" description="Helical" evidence="8">
    <location>
        <begin position="136"/>
        <end position="166"/>
    </location>
</feature>
<feature type="transmembrane region" description="Helical" evidence="8">
    <location>
        <begin position="82"/>
        <end position="101"/>
    </location>
</feature>
<dbReference type="OrthoDB" id="9801058at2"/>
<dbReference type="GO" id="GO:0005886">
    <property type="term" value="C:plasma membrane"/>
    <property type="evidence" value="ECO:0007669"/>
    <property type="project" value="UniProtKB-SubCell"/>
</dbReference>
<comment type="caution">
    <text evidence="9">The sequence shown here is derived from an EMBL/GenBank/DDBJ whole genome shotgun (WGS) entry which is preliminary data.</text>
</comment>
<evidence type="ECO:0000256" key="3">
    <source>
        <dbReference type="ARBA" id="ARBA00022448"/>
    </source>
</evidence>
<dbReference type="PANTHER" id="PTHR30269">
    <property type="entry name" value="TRANSMEMBRANE PROTEIN YFCA"/>
    <property type="match status" value="1"/>
</dbReference>
<keyword evidence="10" id="KW-1185">Reference proteome</keyword>
<keyword evidence="6 8" id="KW-1133">Transmembrane helix</keyword>
<comment type="subcellular location">
    <subcellularLocation>
        <location evidence="1 8">Cell membrane</location>
        <topology evidence="1 8">Multi-pass membrane protein</topology>
    </subcellularLocation>
</comment>
<protein>
    <recommendedName>
        <fullName evidence="8">Probable membrane transporter protein</fullName>
    </recommendedName>
</protein>
<evidence type="ECO:0000313" key="9">
    <source>
        <dbReference type="EMBL" id="PHN06176.1"/>
    </source>
</evidence>
<evidence type="ECO:0000313" key="10">
    <source>
        <dbReference type="Proteomes" id="UP000223913"/>
    </source>
</evidence>
<keyword evidence="4 8" id="KW-1003">Cell membrane</keyword>
<keyword evidence="5 8" id="KW-0812">Transmembrane</keyword>
<evidence type="ECO:0000256" key="8">
    <source>
        <dbReference type="RuleBase" id="RU363041"/>
    </source>
</evidence>
<gene>
    <name evidence="9" type="ORF">CRP01_11370</name>
</gene>
<accession>A0A2D0NCT0</accession>
<dbReference type="Pfam" id="PF01925">
    <property type="entry name" value="TauE"/>
    <property type="match status" value="1"/>
</dbReference>
<keyword evidence="7 8" id="KW-0472">Membrane</keyword>
<evidence type="ECO:0000256" key="5">
    <source>
        <dbReference type="ARBA" id="ARBA00022692"/>
    </source>
</evidence>
<proteinExistence type="inferred from homology"/>
<feature type="transmembrane region" description="Helical" evidence="8">
    <location>
        <begin position="12"/>
        <end position="31"/>
    </location>
</feature>
<evidence type="ECO:0000256" key="4">
    <source>
        <dbReference type="ARBA" id="ARBA00022475"/>
    </source>
</evidence>
<keyword evidence="3" id="KW-0813">Transport</keyword>
<dbReference type="Proteomes" id="UP000223913">
    <property type="component" value="Unassembled WGS sequence"/>
</dbReference>
<feature type="transmembrane region" description="Helical" evidence="8">
    <location>
        <begin position="234"/>
        <end position="250"/>
    </location>
</feature>
<name>A0A2D0NCT0_FLAN2</name>
<dbReference type="InterPro" id="IPR002781">
    <property type="entry name" value="TM_pro_TauE-like"/>
</dbReference>
<feature type="transmembrane region" description="Helical" evidence="8">
    <location>
        <begin position="37"/>
        <end position="70"/>
    </location>
</feature>
<feature type="transmembrane region" description="Helical" evidence="8">
    <location>
        <begin position="209"/>
        <end position="228"/>
    </location>
</feature>
<evidence type="ECO:0000256" key="7">
    <source>
        <dbReference type="ARBA" id="ARBA00023136"/>
    </source>
</evidence>
<evidence type="ECO:0000256" key="2">
    <source>
        <dbReference type="ARBA" id="ARBA00009142"/>
    </source>
</evidence>
<dbReference type="PANTHER" id="PTHR30269:SF23">
    <property type="entry name" value="MEMBRANE TRANSPORTER PROTEIN YDHB-RELATED"/>
    <property type="match status" value="1"/>
</dbReference>
<feature type="transmembrane region" description="Helical" evidence="8">
    <location>
        <begin position="178"/>
        <end position="197"/>
    </location>
</feature>
<dbReference type="EMBL" id="PDUD01000018">
    <property type="protein sequence ID" value="PHN06176.1"/>
    <property type="molecule type" value="Genomic_DNA"/>
</dbReference>
<organism evidence="9 10">
    <name type="scientific">Flavilitoribacter nigricans (strain ATCC 23147 / DSM 23189 / NBRC 102662 / NCIMB 1420 / SS-2)</name>
    <name type="common">Lewinella nigricans</name>
    <dbReference type="NCBI Taxonomy" id="1122177"/>
    <lineage>
        <taxon>Bacteria</taxon>
        <taxon>Pseudomonadati</taxon>
        <taxon>Bacteroidota</taxon>
        <taxon>Saprospiria</taxon>
        <taxon>Saprospirales</taxon>
        <taxon>Lewinellaceae</taxon>
        <taxon>Flavilitoribacter</taxon>
    </lineage>
</organism>
<dbReference type="InterPro" id="IPR052017">
    <property type="entry name" value="TSUP"/>
</dbReference>
<dbReference type="AlphaFoldDB" id="A0A2D0NCT0"/>
<reference evidence="9 10" key="1">
    <citation type="submission" date="2017-10" db="EMBL/GenBank/DDBJ databases">
        <title>The draft genome sequence of Lewinella nigricans NBRC 102662.</title>
        <authorList>
            <person name="Wang K."/>
        </authorList>
    </citation>
    <scope>NUCLEOTIDE SEQUENCE [LARGE SCALE GENOMIC DNA]</scope>
    <source>
        <strain evidence="9 10">NBRC 102662</strain>
    </source>
</reference>